<proteinExistence type="predicted"/>
<dbReference type="InterPro" id="IPR003660">
    <property type="entry name" value="HAMP_dom"/>
</dbReference>
<keyword evidence="9" id="KW-0902">Two-component regulatory system</keyword>
<evidence type="ECO:0000256" key="4">
    <source>
        <dbReference type="ARBA" id="ARBA00022553"/>
    </source>
</evidence>
<keyword evidence="4" id="KW-0597">Phosphoprotein</keyword>
<keyword evidence="6 11" id="KW-0812">Transmembrane</keyword>
<dbReference type="CDD" id="cd06225">
    <property type="entry name" value="HAMP"/>
    <property type="match status" value="1"/>
</dbReference>
<feature type="domain" description="HAMP" evidence="13">
    <location>
        <begin position="180"/>
        <end position="233"/>
    </location>
</feature>
<name>A0ABT3SDI5_9MYCO</name>
<evidence type="ECO:0000256" key="3">
    <source>
        <dbReference type="ARBA" id="ARBA00012438"/>
    </source>
</evidence>
<gene>
    <name evidence="14" type="ORF">ORI27_12120</name>
</gene>
<dbReference type="EMBL" id="JAPJDO010000008">
    <property type="protein sequence ID" value="MCX2937452.1"/>
    <property type="molecule type" value="Genomic_DNA"/>
</dbReference>
<dbReference type="InterPro" id="IPR036097">
    <property type="entry name" value="HisK_dim/P_sf"/>
</dbReference>
<dbReference type="PANTHER" id="PTHR45436:SF5">
    <property type="entry name" value="SENSOR HISTIDINE KINASE TRCS"/>
    <property type="match status" value="1"/>
</dbReference>
<dbReference type="InterPro" id="IPR005467">
    <property type="entry name" value="His_kinase_dom"/>
</dbReference>
<evidence type="ECO:0000313" key="14">
    <source>
        <dbReference type="EMBL" id="MCX2937452.1"/>
    </source>
</evidence>
<dbReference type="RefSeq" id="WP_265997088.1">
    <property type="nucleotide sequence ID" value="NZ_JAPJDN010000008.1"/>
</dbReference>
<comment type="caution">
    <text evidence="14">The sequence shown here is derived from an EMBL/GenBank/DDBJ whole genome shotgun (WGS) entry which is preliminary data.</text>
</comment>
<protein>
    <recommendedName>
        <fullName evidence="3">histidine kinase</fullName>
        <ecNumber evidence="3">2.7.13.3</ecNumber>
    </recommendedName>
</protein>
<keyword evidence="5" id="KW-0808">Transferase</keyword>
<sequence length="487" mass="52241">MSQNLTPTPSLRRRVTLAVVGLIAMLLVIVGIVFDLVFGARLTDDLDDEMVDLFYDAPALVEGGLSSRDLVNVLKSPEFRVQVVGADGTVYGDPQVVPAERHAHPLPKPVPADIRPSTPLPWGDLPSLKISGDLPDGSLLTMQADTSGITRTRNAMRWYMLFGSLGTLAVATLAVRWVAGRALSPLQRLIATADGITRGARGRRIHPDRRSTELGKAAEAFDRMLDAMESAELAAKDAAAVARRAEAQSKQFLSDAAHELRTPLAGIQVIADQLMASTGTRPDEPSGAGVPGTRTRRHAELLCSETRRAARLLNDLLDIARIDAGVSLRPERTDLGRIVDDEVDRAAMLAPGLSVRRTGERQLYVDADPNRLAQILSNLLDNARRHTPPSGHITVNVERADGTAQVTVSDTGPGVPDDDRERIFDRLVRLDDARDRDSGGAGLGLAIARGLAEAHGAALVCLPNDGGAVFRLSLPLSQALRPEPAQQ</sequence>
<feature type="transmembrane region" description="Helical" evidence="11">
    <location>
        <begin position="158"/>
        <end position="179"/>
    </location>
</feature>
<dbReference type="SMART" id="SM00387">
    <property type="entry name" value="HATPase_c"/>
    <property type="match status" value="1"/>
</dbReference>
<reference evidence="14 15" key="1">
    <citation type="submission" date="2022-11" db="EMBL/GenBank/DDBJ databases">
        <title>Mycobacterium sp. nov.</title>
        <authorList>
            <person name="Papic B."/>
            <person name="Spicic S."/>
            <person name="Duvnjak S."/>
        </authorList>
    </citation>
    <scope>NUCLEOTIDE SEQUENCE [LARGE SCALE GENOMIC DNA]</scope>
    <source>
        <strain evidence="14 15">CVI_P4</strain>
    </source>
</reference>
<feature type="domain" description="Histidine kinase" evidence="12">
    <location>
        <begin position="255"/>
        <end position="478"/>
    </location>
</feature>
<dbReference type="InterPro" id="IPR036890">
    <property type="entry name" value="HATPase_C_sf"/>
</dbReference>
<evidence type="ECO:0000256" key="11">
    <source>
        <dbReference type="SAM" id="Phobius"/>
    </source>
</evidence>
<dbReference type="SMART" id="SM00304">
    <property type="entry name" value="HAMP"/>
    <property type="match status" value="1"/>
</dbReference>
<dbReference type="InterPro" id="IPR004358">
    <property type="entry name" value="Sig_transdc_His_kin-like_C"/>
</dbReference>
<dbReference type="CDD" id="cd00075">
    <property type="entry name" value="HATPase"/>
    <property type="match status" value="1"/>
</dbReference>
<dbReference type="InterPro" id="IPR050428">
    <property type="entry name" value="TCS_sensor_his_kinase"/>
</dbReference>
<evidence type="ECO:0000256" key="9">
    <source>
        <dbReference type="ARBA" id="ARBA00023012"/>
    </source>
</evidence>
<dbReference type="Pfam" id="PF02518">
    <property type="entry name" value="HATPase_c"/>
    <property type="match status" value="1"/>
</dbReference>
<keyword evidence="15" id="KW-1185">Reference proteome</keyword>
<dbReference type="Pfam" id="PF00672">
    <property type="entry name" value="HAMP"/>
    <property type="match status" value="1"/>
</dbReference>
<dbReference type="Pfam" id="PF00512">
    <property type="entry name" value="HisKA"/>
    <property type="match status" value="1"/>
</dbReference>
<keyword evidence="7 14" id="KW-0418">Kinase</keyword>
<accession>A0ABT3SDI5</accession>
<dbReference type="PROSITE" id="PS50885">
    <property type="entry name" value="HAMP"/>
    <property type="match status" value="1"/>
</dbReference>
<keyword evidence="10 11" id="KW-0472">Membrane</keyword>
<dbReference type="CDD" id="cd00082">
    <property type="entry name" value="HisKA"/>
    <property type="match status" value="1"/>
</dbReference>
<evidence type="ECO:0000256" key="6">
    <source>
        <dbReference type="ARBA" id="ARBA00022692"/>
    </source>
</evidence>
<dbReference type="Proteomes" id="UP001300745">
    <property type="component" value="Unassembled WGS sequence"/>
</dbReference>
<comment type="catalytic activity">
    <reaction evidence="1">
        <text>ATP + protein L-histidine = ADP + protein N-phospho-L-histidine.</text>
        <dbReference type="EC" id="2.7.13.3"/>
    </reaction>
</comment>
<dbReference type="GO" id="GO:0016301">
    <property type="term" value="F:kinase activity"/>
    <property type="evidence" value="ECO:0007669"/>
    <property type="project" value="UniProtKB-KW"/>
</dbReference>
<evidence type="ECO:0000256" key="1">
    <source>
        <dbReference type="ARBA" id="ARBA00000085"/>
    </source>
</evidence>
<dbReference type="SUPFAM" id="SSF47384">
    <property type="entry name" value="Homodimeric domain of signal transducing histidine kinase"/>
    <property type="match status" value="1"/>
</dbReference>
<evidence type="ECO:0000256" key="5">
    <source>
        <dbReference type="ARBA" id="ARBA00022679"/>
    </source>
</evidence>
<evidence type="ECO:0000256" key="10">
    <source>
        <dbReference type="ARBA" id="ARBA00023136"/>
    </source>
</evidence>
<evidence type="ECO:0000256" key="8">
    <source>
        <dbReference type="ARBA" id="ARBA00022989"/>
    </source>
</evidence>
<dbReference type="InterPro" id="IPR003594">
    <property type="entry name" value="HATPase_dom"/>
</dbReference>
<evidence type="ECO:0000256" key="7">
    <source>
        <dbReference type="ARBA" id="ARBA00022777"/>
    </source>
</evidence>
<evidence type="ECO:0000259" key="12">
    <source>
        <dbReference type="PROSITE" id="PS50109"/>
    </source>
</evidence>
<evidence type="ECO:0000313" key="15">
    <source>
        <dbReference type="Proteomes" id="UP001300745"/>
    </source>
</evidence>
<dbReference type="InterPro" id="IPR003661">
    <property type="entry name" value="HisK_dim/P_dom"/>
</dbReference>
<dbReference type="PROSITE" id="PS50109">
    <property type="entry name" value="HIS_KIN"/>
    <property type="match status" value="1"/>
</dbReference>
<dbReference type="EC" id="2.7.13.3" evidence="3"/>
<dbReference type="Gene3D" id="1.10.287.130">
    <property type="match status" value="1"/>
</dbReference>
<comment type="subcellular location">
    <subcellularLocation>
        <location evidence="2">Cell membrane</location>
    </subcellularLocation>
</comment>
<dbReference type="SUPFAM" id="SSF55874">
    <property type="entry name" value="ATPase domain of HSP90 chaperone/DNA topoisomerase II/histidine kinase"/>
    <property type="match status" value="1"/>
</dbReference>
<keyword evidence="8 11" id="KW-1133">Transmembrane helix</keyword>
<dbReference type="PANTHER" id="PTHR45436">
    <property type="entry name" value="SENSOR HISTIDINE KINASE YKOH"/>
    <property type="match status" value="1"/>
</dbReference>
<dbReference type="PRINTS" id="PR00344">
    <property type="entry name" value="BCTRLSENSOR"/>
</dbReference>
<evidence type="ECO:0000256" key="2">
    <source>
        <dbReference type="ARBA" id="ARBA00004236"/>
    </source>
</evidence>
<dbReference type="SMART" id="SM00388">
    <property type="entry name" value="HisKA"/>
    <property type="match status" value="1"/>
</dbReference>
<organism evidence="14 15">
    <name type="scientific">Mycobacterium pinniadriaticum</name>
    <dbReference type="NCBI Taxonomy" id="2994102"/>
    <lineage>
        <taxon>Bacteria</taxon>
        <taxon>Bacillati</taxon>
        <taxon>Actinomycetota</taxon>
        <taxon>Actinomycetes</taxon>
        <taxon>Mycobacteriales</taxon>
        <taxon>Mycobacteriaceae</taxon>
        <taxon>Mycobacterium</taxon>
    </lineage>
</organism>
<feature type="transmembrane region" description="Helical" evidence="11">
    <location>
        <begin position="15"/>
        <end position="38"/>
    </location>
</feature>
<dbReference type="Gene3D" id="3.30.565.10">
    <property type="entry name" value="Histidine kinase-like ATPase, C-terminal domain"/>
    <property type="match status" value="1"/>
</dbReference>
<evidence type="ECO:0000259" key="13">
    <source>
        <dbReference type="PROSITE" id="PS50885"/>
    </source>
</evidence>
<dbReference type="Gene3D" id="6.10.340.10">
    <property type="match status" value="1"/>
</dbReference>